<dbReference type="EMBL" id="BPQB01000053">
    <property type="protein sequence ID" value="GJE95883.1"/>
    <property type="molecule type" value="Genomic_DNA"/>
</dbReference>
<organism evidence="10 11">
    <name type="scientific">Phanerochaete sordida</name>
    <dbReference type="NCBI Taxonomy" id="48140"/>
    <lineage>
        <taxon>Eukaryota</taxon>
        <taxon>Fungi</taxon>
        <taxon>Dikarya</taxon>
        <taxon>Basidiomycota</taxon>
        <taxon>Agaricomycotina</taxon>
        <taxon>Agaricomycetes</taxon>
        <taxon>Polyporales</taxon>
        <taxon>Phanerochaetaceae</taxon>
        <taxon>Phanerochaete</taxon>
    </lineage>
</organism>
<comment type="caution">
    <text evidence="10">The sequence shown here is derived from an EMBL/GenBank/DDBJ whole genome shotgun (WGS) entry which is preliminary data.</text>
</comment>
<dbReference type="InterPro" id="IPR002401">
    <property type="entry name" value="Cyt_P450_E_grp-I"/>
</dbReference>
<dbReference type="PRINTS" id="PR00463">
    <property type="entry name" value="EP450I"/>
</dbReference>
<reference evidence="10 11" key="1">
    <citation type="submission" date="2021-08" db="EMBL/GenBank/DDBJ databases">
        <title>Draft Genome Sequence of Phanerochaete sordida strain YK-624.</title>
        <authorList>
            <person name="Mori T."/>
            <person name="Dohra H."/>
            <person name="Suzuki T."/>
            <person name="Kawagishi H."/>
            <person name="Hirai H."/>
        </authorList>
    </citation>
    <scope>NUCLEOTIDE SEQUENCE [LARGE SCALE GENOMIC DNA]</scope>
    <source>
        <strain evidence="10 11">YK-624</strain>
    </source>
</reference>
<evidence type="ECO:0000256" key="9">
    <source>
        <dbReference type="SAM" id="Phobius"/>
    </source>
</evidence>
<comment type="pathway">
    <text evidence="2">Secondary metabolite biosynthesis.</text>
</comment>
<accession>A0A9P3GH45</accession>
<sequence length="560" mass="62377">MVLDTIDALDPRVVVLVTSAAVYLVYKNYEPNSPASALILLGAVPGVLTAVLHQHVGSFTAAAFTVYASYWSILATLVVAYRLSPFHPLARYPGPILCKVSKGWLAYIAGTTGKAHLYVQDLHMRYGEVVRIGPNELSITNKDFPIAVLGAKGLPRGPYYDSRRHEAGMSLDGLRDQALHAVRRRPWARGMNSASMKHYEELIHDTLSDLITALKQRTGKTVDMSEWTNYFGFDFMGRMAFTRDFGMLKTGHDQEGLLELIEHAMEDSAWISHIPWSLPFLRFIPGASKYWDQMKAVGEQAVETRVALGSTSRDLFHHLMDEDGHEAVKPTKALVAVDGQLAIIAGGDTTATTLSHLVYYMLRYPKYLDRLRKEVDETFPDGADSTLDFTKQTNSMPFLNACINEALRLYPPVLAALQRRVEAGTGGKMIGPHFIPEETQVSLFAYSIQRDPQHFSPLTNTFWPDRWLSQEKYALPSGDVITADAVVTNRDAFIAFSQGPMVCAGKNVALTEMRGVMCALLQHFDTKIADQSFLDTWEDKVEEIFTTKRGALPVILTPRA</sequence>
<evidence type="ECO:0000313" key="10">
    <source>
        <dbReference type="EMBL" id="GJE95883.1"/>
    </source>
</evidence>
<dbReference type="GO" id="GO:0020037">
    <property type="term" value="F:heme binding"/>
    <property type="evidence" value="ECO:0007669"/>
    <property type="project" value="InterPro"/>
</dbReference>
<dbReference type="SUPFAM" id="SSF48264">
    <property type="entry name" value="Cytochrome P450"/>
    <property type="match status" value="1"/>
</dbReference>
<dbReference type="PANTHER" id="PTHR24305:SF187">
    <property type="entry name" value="P450, PUTATIVE (EUROFUNG)-RELATED"/>
    <property type="match status" value="1"/>
</dbReference>
<feature type="binding site" description="axial binding residue" evidence="8">
    <location>
        <position position="503"/>
    </location>
    <ligand>
        <name>heme</name>
        <dbReference type="ChEBI" id="CHEBI:30413"/>
    </ligand>
    <ligandPart>
        <name>Fe</name>
        <dbReference type="ChEBI" id="CHEBI:18248"/>
    </ligandPart>
</feature>
<keyword evidence="9" id="KW-0812">Transmembrane</keyword>
<dbReference type="InterPro" id="IPR001128">
    <property type="entry name" value="Cyt_P450"/>
</dbReference>
<keyword evidence="7" id="KW-0503">Monooxygenase</keyword>
<dbReference type="PANTHER" id="PTHR24305">
    <property type="entry name" value="CYTOCHROME P450"/>
    <property type="match status" value="1"/>
</dbReference>
<dbReference type="Pfam" id="PF00067">
    <property type="entry name" value="p450"/>
    <property type="match status" value="1"/>
</dbReference>
<dbReference type="AlphaFoldDB" id="A0A9P3GH45"/>
<protein>
    <submittedName>
        <fullName evidence="10">Cytochrome P450</fullName>
    </submittedName>
</protein>
<dbReference type="Gene3D" id="1.10.630.10">
    <property type="entry name" value="Cytochrome P450"/>
    <property type="match status" value="1"/>
</dbReference>
<evidence type="ECO:0000256" key="8">
    <source>
        <dbReference type="PIRSR" id="PIRSR602401-1"/>
    </source>
</evidence>
<dbReference type="GO" id="GO:0005506">
    <property type="term" value="F:iron ion binding"/>
    <property type="evidence" value="ECO:0007669"/>
    <property type="project" value="InterPro"/>
</dbReference>
<keyword evidence="9" id="KW-0472">Membrane</keyword>
<dbReference type="InterPro" id="IPR050121">
    <property type="entry name" value="Cytochrome_P450_monoxygenase"/>
</dbReference>
<feature type="transmembrane region" description="Helical" evidence="9">
    <location>
        <begin position="35"/>
        <end position="52"/>
    </location>
</feature>
<dbReference type="PRINTS" id="PR00385">
    <property type="entry name" value="P450"/>
</dbReference>
<dbReference type="CDD" id="cd11061">
    <property type="entry name" value="CYP67-like"/>
    <property type="match status" value="1"/>
</dbReference>
<comment type="cofactor">
    <cofactor evidence="1 8">
        <name>heme</name>
        <dbReference type="ChEBI" id="CHEBI:30413"/>
    </cofactor>
</comment>
<evidence type="ECO:0000256" key="2">
    <source>
        <dbReference type="ARBA" id="ARBA00005179"/>
    </source>
</evidence>
<keyword evidence="9" id="KW-1133">Transmembrane helix</keyword>
<dbReference type="Proteomes" id="UP000703269">
    <property type="component" value="Unassembled WGS sequence"/>
</dbReference>
<keyword evidence="11" id="KW-1185">Reference proteome</keyword>
<keyword evidence="6 8" id="KW-0408">Iron</keyword>
<keyword evidence="8" id="KW-0349">Heme</keyword>
<proteinExistence type="inferred from homology"/>
<evidence type="ECO:0000313" key="11">
    <source>
        <dbReference type="Proteomes" id="UP000703269"/>
    </source>
</evidence>
<dbReference type="GO" id="GO:0016705">
    <property type="term" value="F:oxidoreductase activity, acting on paired donors, with incorporation or reduction of molecular oxygen"/>
    <property type="evidence" value="ECO:0007669"/>
    <property type="project" value="InterPro"/>
</dbReference>
<evidence type="ECO:0000256" key="6">
    <source>
        <dbReference type="ARBA" id="ARBA00023004"/>
    </source>
</evidence>
<evidence type="ECO:0000256" key="5">
    <source>
        <dbReference type="ARBA" id="ARBA00023002"/>
    </source>
</evidence>
<comment type="similarity">
    <text evidence="3">Belongs to the cytochrome P450 family.</text>
</comment>
<dbReference type="InterPro" id="IPR036396">
    <property type="entry name" value="Cyt_P450_sf"/>
</dbReference>
<evidence type="ECO:0000256" key="1">
    <source>
        <dbReference type="ARBA" id="ARBA00001971"/>
    </source>
</evidence>
<evidence type="ECO:0000256" key="7">
    <source>
        <dbReference type="ARBA" id="ARBA00023033"/>
    </source>
</evidence>
<dbReference type="GO" id="GO:0004497">
    <property type="term" value="F:monooxygenase activity"/>
    <property type="evidence" value="ECO:0007669"/>
    <property type="project" value="UniProtKB-KW"/>
</dbReference>
<evidence type="ECO:0000256" key="4">
    <source>
        <dbReference type="ARBA" id="ARBA00022723"/>
    </source>
</evidence>
<evidence type="ECO:0000256" key="3">
    <source>
        <dbReference type="ARBA" id="ARBA00010617"/>
    </source>
</evidence>
<dbReference type="OrthoDB" id="6692864at2759"/>
<feature type="transmembrane region" description="Helical" evidence="9">
    <location>
        <begin position="59"/>
        <end position="81"/>
    </location>
</feature>
<keyword evidence="4 8" id="KW-0479">Metal-binding</keyword>
<gene>
    <name evidence="10" type="ORF">PsYK624_120740</name>
</gene>
<name>A0A9P3GH45_9APHY</name>
<keyword evidence="5" id="KW-0560">Oxidoreductase</keyword>